<dbReference type="PANTHER" id="PTHR43249:SF1">
    <property type="entry name" value="D-GLUCOSIDE 3-DEHYDROGENASE"/>
    <property type="match status" value="1"/>
</dbReference>
<protein>
    <submittedName>
        <fullName evidence="2">Gfo/Idh/MocA family oxidoreductase</fullName>
    </submittedName>
</protein>
<organism evidence="2 3">
    <name type="scientific">Candidatus Galligastranaerophilus intestinavium</name>
    <dbReference type="NCBI Taxonomy" id="2840836"/>
    <lineage>
        <taxon>Bacteria</taxon>
        <taxon>Candidatus Galligastranaerophilus</taxon>
    </lineage>
</organism>
<dbReference type="Gene3D" id="3.40.50.720">
    <property type="entry name" value="NAD(P)-binding Rossmann-like Domain"/>
    <property type="match status" value="1"/>
</dbReference>
<evidence type="ECO:0000313" key="2">
    <source>
        <dbReference type="EMBL" id="HIS74632.1"/>
    </source>
</evidence>
<dbReference type="EMBL" id="DVJQ01000052">
    <property type="protein sequence ID" value="HIS74632.1"/>
    <property type="molecule type" value="Genomic_DNA"/>
</dbReference>
<proteinExistence type="predicted"/>
<dbReference type="InterPro" id="IPR036291">
    <property type="entry name" value="NAD(P)-bd_dom_sf"/>
</dbReference>
<sequence length="303" mass="34922">MYNVAIIGAGLISSGFDDIDDKRILTHAHAIVAHDKFKLCGFYDIKKENSEAAAKKWNTIALSKIDDIKNAQIITIATPDAFHLESFRHAVSLKPKLIILEKPIARTIEEAKEIIALSKGTPVAINFSRRYVKEFQDLAMKIKKGAWGEFITGRGIYGKGFIHNGSHMLDLLNLFLGKITNIKTYDKISDFYKNDPSRTIQITFKNNRNFLAQALDCNIATVFELELFFERKRIQILNSGEKIVFYEIENCHNGYKFFKYENEINTELNFAMYNLYENAYNFLDKNQKLFAPINEVFEEKLYV</sequence>
<comment type="caution">
    <text evidence="2">The sequence shown here is derived from an EMBL/GenBank/DDBJ whole genome shotgun (WGS) entry which is preliminary data.</text>
</comment>
<dbReference type="GO" id="GO:0000166">
    <property type="term" value="F:nucleotide binding"/>
    <property type="evidence" value="ECO:0007669"/>
    <property type="project" value="InterPro"/>
</dbReference>
<dbReference type="Proteomes" id="UP000886865">
    <property type="component" value="Unassembled WGS sequence"/>
</dbReference>
<dbReference type="InterPro" id="IPR000683">
    <property type="entry name" value="Gfo/Idh/MocA-like_OxRdtase_N"/>
</dbReference>
<dbReference type="PANTHER" id="PTHR43249">
    <property type="entry name" value="UDP-N-ACETYL-2-AMINO-2-DEOXY-D-GLUCURONATE OXIDASE"/>
    <property type="match status" value="1"/>
</dbReference>
<accession>A0A9D1JYE2</accession>
<feature type="domain" description="Gfo/Idh/MocA-like oxidoreductase N-terminal" evidence="1">
    <location>
        <begin position="3"/>
        <end position="121"/>
    </location>
</feature>
<reference evidence="2" key="1">
    <citation type="submission" date="2020-10" db="EMBL/GenBank/DDBJ databases">
        <authorList>
            <person name="Gilroy R."/>
        </authorList>
    </citation>
    <scope>NUCLEOTIDE SEQUENCE</scope>
    <source>
        <strain evidence="2">CHK152-2871</strain>
    </source>
</reference>
<evidence type="ECO:0000313" key="3">
    <source>
        <dbReference type="Proteomes" id="UP000886865"/>
    </source>
</evidence>
<dbReference type="Pfam" id="PF01408">
    <property type="entry name" value="GFO_IDH_MocA"/>
    <property type="match status" value="1"/>
</dbReference>
<evidence type="ECO:0000259" key="1">
    <source>
        <dbReference type="Pfam" id="PF01408"/>
    </source>
</evidence>
<gene>
    <name evidence="2" type="ORF">IAA86_06400</name>
</gene>
<dbReference type="SUPFAM" id="SSF51735">
    <property type="entry name" value="NAD(P)-binding Rossmann-fold domains"/>
    <property type="match status" value="1"/>
</dbReference>
<name>A0A9D1JYE2_9BACT</name>
<dbReference type="InterPro" id="IPR052515">
    <property type="entry name" value="Gfo/Idh/MocA_Oxidoreductase"/>
</dbReference>
<reference evidence="2" key="2">
    <citation type="journal article" date="2021" name="PeerJ">
        <title>Extensive microbial diversity within the chicken gut microbiome revealed by metagenomics and culture.</title>
        <authorList>
            <person name="Gilroy R."/>
            <person name="Ravi A."/>
            <person name="Getino M."/>
            <person name="Pursley I."/>
            <person name="Horton D.L."/>
            <person name="Alikhan N.F."/>
            <person name="Baker D."/>
            <person name="Gharbi K."/>
            <person name="Hall N."/>
            <person name="Watson M."/>
            <person name="Adriaenssens E.M."/>
            <person name="Foster-Nyarko E."/>
            <person name="Jarju S."/>
            <person name="Secka A."/>
            <person name="Antonio M."/>
            <person name="Oren A."/>
            <person name="Chaudhuri R.R."/>
            <person name="La Ragione R."/>
            <person name="Hildebrand F."/>
            <person name="Pallen M.J."/>
        </authorList>
    </citation>
    <scope>NUCLEOTIDE SEQUENCE</scope>
    <source>
        <strain evidence="2">CHK152-2871</strain>
    </source>
</reference>
<dbReference type="AlphaFoldDB" id="A0A9D1JYE2"/>